<dbReference type="EMBL" id="LHQR01000065">
    <property type="protein sequence ID" value="KXG47426.1"/>
    <property type="molecule type" value="Genomic_DNA"/>
</dbReference>
<dbReference type="PROSITE" id="PS50010">
    <property type="entry name" value="DH_2"/>
    <property type="match status" value="1"/>
</dbReference>
<evidence type="ECO:0000313" key="4">
    <source>
        <dbReference type="EMBL" id="KXG47426.1"/>
    </source>
</evidence>
<dbReference type="InterPro" id="IPR051492">
    <property type="entry name" value="Dynamin-Rho_GEF"/>
</dbReference>
<dbReference type="RefSeq" id="XP_040645962.1">
    <property type="nucleotide sequence ID" value="XM_040789009.1"/>
</dbReference>
<dbReference type="PANTHER" id="PTHR22834:SF21">
    <property type="entry name" value="GUANYL NUCLEOTIDE EXCHANGE FACTOR, PUTATIVE (AFU_ORTHOLOGUE AFUA_5G11890)-RELATED"/>
    <property type="match status" value="1"/>
</dbReference>
<accession>A0A135LEM9</accession>
<feature type="compositionally biased region" description="Polar residues" evidence="2">
    <location>
        <begin position="1230"/>
        <end position="1251"/>
    </location>
</feature>
<keyword evidence="1" id="KW-0175">Coiled coil</keyword>
<protein>
    <recommendedName>
        <fullName evidence="3">DH domain-containing protein</fullName>
    </recommendedName>
</protein>
<dbReference type="Gene3D" id="1.20.900.10">
    <property type="entry name" value="Dbl homology (DH) domain"/>
    <property type="match status" value="1"/>
</dbReference>
<dbReference type="Proteomes" id="UP000070168">
    <property type="component" value="Unassembled WGS sequence"/>
</dbReference>
<feature type="domain" description="DH" evidence="3">
    <location>
        <begin position="246"/>
        <end position="462"/>
    </location>
</feature>
<dbReference type="GO" id="GO:0005085">
    <property type="term" value="F:guanyl-nucleotide exchange factor activity"/>
    <property type="evidence" value="ECO:0007669"/>
    <property type="project" value="InterPro"/>
</dbReference>
<dbReference type="Pfam" id="PF25351">
    <property type="entry name" value="PH_BUD3_C"/>
    <property type="match status" value="1"/>
</dbReference>
<dbReference type="STRING" id="5078.A0A135LEM9"/>
<dbReference type="OMA" id="GDEICRG"/>
<feature type="compositionally biased region" description="Basic and acidic residues" evidence="2">
    <location>
        <begin position="1150"/>
        <end position="1179"/>
    </location>
</feature>
<name>A0A135LEM9_PENPA</name>
<feature type="compositionally biased region" description="Polar residues" evidence="2">
    <location>
        <begin position="1260"/>
        <end position="1285"/>
    </location>
</feature>
<dbReference type="InterPro" id="IPR035899">
    <property type="entry name" value="DBL_dom_sf"/>
</dbReference>
<dbReference type="PANTHER" id="PTHR22834">
    <property type="entry name" value="NUCLEAR FUSION PROTEIN FUS2"/>
    <property type="match status" value="1"/>
</dbReference>
<evidence type="ECO:0000256" key="1">
    <source>
        <dbReference type="SAM" id="Coils"/>
    </source>
</evidence>
<feature type="compositionally biased region" description="Low complexity" evidence="2">
    <location>
        <begin position="1380"/>
        <end position="1393"/>
    </location>
</feature>
<dbReference type="GO" id="GO:0031991">
    <property type="term" value="P:regulation of actomyosin contractile ring contraction"/>
    <property type="evidence" value="ECO:0007669"/>
    <property type="project" value="TreeGrafter"/>
</dbReference>
<evidence type="ECO:0000256" key="2">
    <source>
        <dbReference type="SAM" id="MobiDB-lite"/>
    </source>
</evidence>
<organism evidence="4 5">
    <name type="scientific">Penicillium patulum</name>
    <name type="common">Penicillium griseofulvum</name>
    <dbReference type="NCBI Taxonomy" id="5078"/>
    <lineage>
        <taxon>Eukaryota</taxon>
        <taxon>Fungi</taxon>
        <taxon>Dikarya</taxon>
        <taxon>Ascomycota</taxon>
        <taxon>Pezizomycotina</taxon>
        <taxon>Eurotiomycetes</taxon>
        <taxon>Eurotiomycetidae</taxon>
        <taxon>Eurotiales</taxon>
        <taxon>Aspergillaceae</taxon>
        <taxon>Penicillium</taxon>
    </lineage>
</organism>
<proteinExistence type="predicted"/>
<reference evidence="4 5" key="1">
    <citation type="journal article" date="2016" name="BMC Genomics">
        <title>Genome sequencing and secondary metabolism of the postharvest pathogen Penicillium griseofulvum.</title>
        <authorList>
            <person name="Banani H."/>
            <person name="Marcet-Houben M."/>
            <person name="Ballester A.R."/>
            <person name="Abbruscato P."/>
            <person name="Gonzalez-Candelas L."/>
            <person name="Gabaldon T."/>
            <person name="Spadaro D."/>
        </authorList>
    </citation>
    <scope>NUCLEOTIDE SEQUENCE [LARGE SCALE GENOMIC DNA]</scope>
    <source>
        <strain evidence="4 5">PG3</strain>
    </source>
</reference>
<dbReference type="SUPFAM" id="SSF48065">
    <property type="entry name" value="DBL homology domain (DH-domain)"/>
    <property type="match status" value="1"/>
</dbReference>
<comment type="caution">
    <text evidence="4">The sequence shown here is derived from an EMBL/GenBank/DDBJ whole genome shotgun (WGS) entry which is preliminary data.</text>
</comment>
<evidence type="ECO:0000259" key="3">
    <source>
        <dbReference type="PROSITE" id="PS50010"/>
    </source>
</evidence>
<feature type="compositionally biased region" description="Basic and acidic residues" evidence="2">
    <location>
        <begin position="1399"/>
        <end position="1410"/>
    </location>
</feature>
<keyword evidence="5" id="KW-1185">Reference proteome</keyword>
<evidence type="ECO:0000313" key="5">
    <source>
        <dbReference type="Proteomes" id="UP000070168"/>
    </source>
</evidence>
<feature type="coiled-coil region" evidence="1">
    <location>
        <begin position="1461"/>
        <end position="1569"/>
    </location>
</feature>
<dbReference type="SMART" id="SM00325">
    <property type="entry name" value="RhoGEF"/>
    <property type="match status" value="1"/>
</dbReference>
<dbReference type="Pfam" id="PF00621">
    <property type="entry name" value="RhoGEF"/>
    <property type="match status" value="1"/>
</dbReference>
<dbReference type="InterPro" id="IPR000219">
    <property type="entry name" value="DH_dom"/>
</dbReference>
<dbReference type="InterPro" id="IPR057454">
    <property type="entry name" value="Bud3_C"/>
</dbReference>
<dbReference type="Pfam" id="PF12015">
    <property type="entry name" value="Bud3_N"/>
    <property type="match status" value="1"/>
</dbReference>
<sequence>MATIAPPPAAPTLADLPLEQLSLYHVVDSCLSSIFVFYGAVSTANATVSSSRIQVHIFTPAGFQSYPRITVSPAAPVYAAVNHLPREKQGDEVCRGLAVSMLRYFAELSEPVKHRLTGVARAGRPGGKVPKMFDEMHAADLANRMTKVDDSLEIIQDIRSAYQERKVPWIDIDVVLPTGTIKPFHRRESAGSDLEGSQNPQYGPYTPLIEALGDPMFLPTSRLKRAPSQPTNVSKSRLFARSQKEALRLTMCELVDTEERYVAKLYSLVHEVADEFRQKAVSRGPSSNSPDEAALAALFPPCLNEILEVNLGFLDVIRQVLDETEKDAIADIGQDTELPSNHRGLPRDRADPLGAAAFAKALFEWLPQFSQPYGDYMRAHTGFTQTLNLFMRDKNSSFSKRVYETGEQRLRSLLMEPVQRLPRYSLLIDTMTSNLPLVHPAVRTLLKARDIVKDICALDNNSPSSHVQSLQRLKELVNGWPAKTFPEGRLITAVDFNEITPPYHLDAQSSGSSTGIMLLYKNCLVLLAKSAESRATARGVLADIDNAAASTSDISTSLPRAELQVLQVLDFHNVRCMQSTCGRILFVAPISAKSMETSAGADLLALELAGTYEGRANRLIEEISKAKIEGRFPESEREGGKWTLRSPPTGAPSNVGILACVCEEGESAALDQIQSSPIRVVFDTSRAACGEMLRDSNLEVIISISPPNGDQYRLDIDSVVGSASTDLITAETFVPTLSRRLQYLLSPLHSPRNPALTDPLVHSNFEILRYIASSLITQVKSSRGFRPPSPTKLISNLLGGSRDNVPTLKGPGSATLTGEFPKMPPPRGNLSRSNTLPSTFPGKEKEKDKDKEKEESGNKISVVGTSASNGLDTQFGLLEQTFAAYVLSLQSRSGNILGRMLRVRDHVDRAPVNELYNILLEDPSKIQAAAEVPVDTLFVAFETFLANAWRRSMGPILSSSSLKWVQSQFDTMTPRDFDEQFRKFVTDMSPQNRRALAAIIRLLAELLDASGNDGDRGALTMAFAEVLTEDGNPSHHVSLLDRLVEDFDNLFEEFLPGGTSVEGTLTCDQSKSHTNAGSVGSNSSSFRKRFGFGIHRDTSKNEGESKVASILRTLSKKQSPAGSEPNTPKGSLLRSKSTDVDARLGFLRPTSRDRPSSRDRPTSRDRPATRDRPISRDRPYGFASEEQLSRPGTGYEQPPSLSSFRGFSEDVLPRTRRKRRSSLSDLRPPTASSDASSISPTQQLRPTTPSSRPRGEVVTPTKQSRPQSSYIPTSQSPIRSQSPLRGQSPMRSKPPAKSSSPTRLGSPIRRLSPPRPSTPSRKENIDPRTPYTERATKSRGSMSESPADESRRRSHVSSIPQRTPGLRERPTTNVADSKRPQSSSSAQKPQKPRMQSPQKLRDRVQLEKKTQNTTQLGLKDELSELGTELRSLKLTPPRQSNPMNLEFDFDRTDTIPSSTTAASLEARMRKLEARVEALAKEYNGRTTVLERDLESSLVLSEKRVKKLDELYREASAENEALYDRFNTELSKIAKDVRSGHAEDALKSQLASALDEIGRVKKENFRLKREVGGLRAQSAAVALLKASEQ</sequence>
<dbReference type="OrthoDB" id="4066896at2759"/>
<feature type="region of interest" description="Disordered" evidence="2">
    <location>
        <begin position="781"/>
        <end position="860"/>
    </location>
</feature>
<feature type="compositionally biased region" description="Basic and acidic residues" evidence="2">
    <location>
        <begin position="842"/>
        <end position="857"/>
    </location>
</feature>
<feature type="region of interest" description="Disordered" evidence="2">
    <location>
        <begin position="1113"/>
        <end position="1452"/>
    </location>
</feature>
<gene>
    <name evidence="4" type="ORF">PGRI_012960</name>
</gene>
<dbReference type="GO" id="GO:0032955">
    <property type="term" value="P:regulation of division septum assembly"/>
    <property type="evidence" value="ECO:0007669"/>
    <property type="project" value="TreeGrafter"/>
</dbReference>
<feature type="compositionally biased region" description="Polar residues" evidence="2">
    <location>
        <begin position="1116"/>
        <end position="1129"/>
    </location>
</feature>
<dbReference type="GeneID" id="63704309"/>
<dbReference type="InterPro" id="IPR021895">
    <property type="entry name" value="Bud3_N"/>
</dbReference>
<dbReference type="GO" id="GO:0005737">
    <property type="term" value="C:cytoplasm"/>
    <property type="evidence" value="ECO:0007669"/>
    <property type="project" value="TreeGrafter"/>
</dbReference>